<dbReference type="PROSITE" id="PS00018">
    <property type="entry name" value="EF_HAND_1"/>
    <property type="match status" value="1"/>
</dbReference>
<keyword evidence="1" id="KW-0343">GTPase activation</keyword>
<dbReference type="GO" id="GO:0005096">
    <property type="term" value="F:GTPase activator activity"/>
    <property type="evidence" value="ECO:0007669"/>
    <property type="project" value="UniProtKB-KW"/>
</dbReference>
<dbReference type="PROSITE" id="PS50222">
    <property type="entry name" value="EF_HAND_2"/>
    <property type="match status" value="1"/>
</dbReference>
<reference evidence="8" key="1">
    <citation type="journal article" date="2015" name="PLoS Genet.">
        <title>Genome Sequence and Transcriptome Analyses of Chrysochromulina tobin: Metabolic Tools for Enhanced Algal Fitness in the Prominent Order Prymnesiales (Haptophyceae).</title>
        <authorList>
            <person name="Hovde B.T."/>
            <person name="Deodato C.R."/>
            <person name="Hunsperger H.M."/>
            <person name="Ryken S.A."/>
            <person name="Yost W."/>
            <person name="Jha R.K."/>
            <person name="Patterson J."/>
            <person name="Monnat R.J. Jr."/>
            <person name="Barlow S.B."/>
            <person name="Starkenburg S.R."/>
            <person name="Cattolico R.A."/>
        </authorList>
    </citation>
    <scope>NUCLEOTIDE SEQUENCE</scope>
    <source>
        <strain evidence="8">CCMP291</strain>
    </source>
</reference>
<dbReference type="SUPFAM" id="SSF47473">
    <property type="entry name" value="EF-hand"/>
    <property type="match status" value="1"/>
</dbReference>
<keyword evidence="2" id="KW-0433">Leucine-rich repeat</keyword>
<dbReference type="GO" id="GO:0031267">
    <property type="term" value="F:small GTPase binding"/>
    <property type="evidence" value="ECO:0007669"/>
    <property type="project" value="TreeGrafter"/>
</dbReference>
<dbReference type="OrthoDB" id="184583at2759"/>
<dbReference type="Proteomes" id="UP000037460">
    <property type="component" value="Unassembled WGS sequence"/>
</dbReference>
<evidence type="ECO:0000313" key="7">
    <source>
        <dbReference type="EMBL" id="KOO34176.1"/>
    </source>
</evidence>
<dbReference type="GO" id="GO:0006913">
    <property type="term" value="P:nucleocytoplasmic transport"/>
    <property type="evidence" value="ECO:0007669"/>
    <property type="project" value="TreeGrafter"/>
</dbReference>
<proteinExistence type="predicted"/>
<comment type="caution">
    <text evidence="7">The sequence shown here is derived from an EMBL/GenBank/DDBJ whole genome shotgun (WGS) entry which is preliminary data.</text>
</comment>
<keyword evidence="3" id="KW-0677">Repeat</keyword>
<feature type="coiled-coil region" evidence="5">
    <location>
        <begin position="343"/>
        <end position="408"/>
    </location>
</feature>
<evidence type="ECO:0000256" key="5">
    <source>
        <dbReference type="SAM" id="Coils"/>
    </source>
</evidence>
<dbReference type="SMART" id="SM00368">
    <property type="entry name" value="LRR_RI"/>
    <property type="match status" value="9"/>
</dbReference>
<dbReference type="Pfam" id="PF13516">
    <property type="entry name" value="LRR_6"/>
    <property type="match status" value="6"/>
</dbReference>
<feature type="domain" description="EF-hand" evidence="6">
    <location>
        <begin position="486"/>
        <end position="521"/>
    </location>
</feature>
<evidence type="ECO:0000256" key="3">
    <source>
        <dbReference type="ARBA" id="ARBA00022737"/>
    </source>
</evidence>
<dbReference type="Gene3D" id="3.80.10.10">
    <property type="entry name" value="Ribonuclease Inhibitor"/>
    <property type="match status" value="3"/>
</dbReference>
<dbReference type="SUPFAM" id="SSF52047">
    <property type="entry name" value="RNI-like"/>
    <property type="match status" value="1"/>
</dbReference>
<feature type="coiled-coil region" evidence="5">
    <location>
        <begin position="445"/>
        <end position="472"/>
    </location>
</feature>
<dbReference type="InterPro" id="IPR002048">
    <property type="entry name" value="EF_hand_dom"/>
</dbReference>
<evidence type="ECO:0000256" key="1">
    <source>
        <dbReference type="ARBA" id="ARBA00022468"/>
    </source>
</evidence>
<dbReference type="GO" id="GO:0005634">
    <property type="term" value="C:nucleus"/>
    <property type="evidence" value="ECO:0007669"/>
    <property type="project" value="TreeGrafter"/>
</dbReference>
<dbReference type="InterPro" id="IPR027038">
    <property type="entry name" value="RanGap"/>
</dbReference>
<gene>
    <name evidence="7" type="ORF">Ctob_010441</name>
</gene>
<protein>
    <recommendedName>
        <fullName evidence="6">EF-hand domain-containing protein</fullName>
    </recommendedName>
</protein>
<evidence type="ECO:0000256" key="2">
    <source>
        <dbReference type="ARBA" id="ARBA00022614"/>
    </source>
</evidence>
<dbReference type="InterPro" id="IPR032675">
    <property type="entry name" value="LRR_dom_sf"/>
</dbReference>
<dbReference type="AlphaFoldDB" id="A0A0M0K5N9"/>
<dbReference type="GO" id="GO:0005829">
    <property type="term" value="C:cytosol"/>
    <property type="evidence" value="ECO:0007669"/>
    <property type="project" value="TreeGrafter"/>
</dbReference>
<evidence type="ECO:0000313" key="8">
    <source>
        <dbReference type="Proteomes" id="UP000037460"/>
    </source>
</evidence>
<keyword evidence="5" id="KW-0175">Coiled coil</keyword>
<name>A0A0M0K5N9_9EUKA</name>
<dbReference type="PANTHER" id="PTHR24113:SF12">
    <property type="entry name" value="RAN GTPASE-ACTIVATING PROTEIN 1"/>
    <property type="match status" value="1"/>
</dbReference>
<dbReference type="InterPro" id="IPR001611">
    <property type="entry name" value="Leu-rich_rpt"/>
</dbReference>
<dbReference type="EMBL" id="JWZX01001306">
    <property type="protein sequence ID" value="KOO34176.1"/>
    <property type="molecule type" value="Genomic_DNA"/>
</dbReference>
<evidence type="ECO:0000256" key="4">
    <source>
        <dbReference type="ARBA" id="ARBA00022837"/>
    </source>
</evidence>
<sequence length="547" mass="58218">MECTSTNWSGRNLTDEHMKGVSGVLMSNTKLTMLDLSKNRIGDAGAHALEVALAGAVGLQTLTLSCNRIGDDGACAIAAALRMAIAIGWAPGAAGGLKELMLAWNQIGDRGAGALAKALPNKLRRLDLRANRVGNAGVAELFRALPTGPALDELCLQDNWISCEGAKAIAAALPVCVWLHDLQLAGNRIADVGAAALAEAVRTTRSLRRLRLSSNAVGEDGGVALAEALRLSGDEGEGALQSLEVAYNRLGDRTAAAFAVALRQARLQALDLEGHRMSPDAVQHLAVALLGAAIGVASGVGGSSPAEAEELDRACGEEDEARSATAAALAAALAAEDVATIQLTNAEAAVEELHKRREELEEVLREAQDLEWELQAAKAQEAELKRIVEQDQQALDEAQKQAEKAKKWNLLSMGTQKQKALQALKEQMTKQAAGVAKAAAESQRVTSLGGTLEKQAREAERLQRELERDTAATTHAQIMPDLDPEAVRRAIQAVFERWDLDRSGLLSIDEFASGITREATSLEHRDDPAVRAIAAVMAREARERRER</sequence>
<dbReference type="PANTHER" id="PTHR24113">
    <property type="entry name" value="RAN GTPASE-ACTIVATING PROTEIN 1"/>
    <property type="match status" value="1"/>
</dbReference>
<dbReference type="GO" id="GO:0048471">
    <property type="term" value="C:perinuclear region of cytoplasm"/>
    <property type="evidence" value="ECO:0007669"/>
    <property type="project" value="TreeGrafter"/>
</dbReference>
<keyword evidence="8" id="KW-1185">Reference proteome</keyword>
<evidence type="ECO:0000259" key="6">
    <source>
        <dbReference type="PROSITE" id="PS50222"/>
    </source>
</evidence>
<organism evidence="7 8">
    <name type="scientific">Chrysochromulina tobinii</name>
    <dbReference type="NCBI Taxonomy" id="1460289"/>
    <lineage>
        <taxon>Eukaryota</taxon>
        <taxon>Haptista</taxon>
        <taxon>Haptophyta</taxon>
        <taxon>Prymnesiophyceae</taxon>
        <taxon>Prymnesiales</taxon>
        <taxon>Chrysochromulinaceae</taxon>
        <taxon>Chrysochromulina</taxon>
    </lineage>
</organism>
<keyword evidence="4" id="KW-0106">Calcium</keyword>
<accession>A0A0M0K5N9</accession>
<dbReference type="GO" id="GO:0005509">
    <property type="term" value="F:calcium ion binding"/>
    <property type="evidence" value="ECO:0007669"/>
    <property type="project" value="InterPro"/>
</dbReference>
<dbReference type="InterPro" id="IPR018247">
    <property type="entry name" value="EF_Hand_1_Ca_BS"/>
</dbReference>
<dbReference type="InterPro" id="IPR011992">
    <property type="entry name" value="EF-hand-dom_pair"/>
</dbReference>